<keyword evidence="3" id="KW-1185">Reference proteome</keyword>
<evidence type="ECO:0000256" key="1">
    <source>
        <dbReference type="SAM" id="Phobius"/>
    </source>
</evidence>
<gene>
    <name evidence="2" type="ORF">SAMN02745191_1288</name>
</gene>
<reference evidence="3" key="1">
    <citation type="submission" date="2017-02" db="EMBL/GenBank/DDBJ databases">
        <authorList>
            <person name="Varghese N."/>
            <person name="Submissions S."/>
        </authorList>
    </citation>
    <scope>NUCLEOTIDE SEQUENCE [LARGE SCALE GENOMIC DNA]</scope>
    <source>
        <strain evidence="3">ATCC 25662</strain>
    </source>
</reference>
<proteinExistence type="predicted"/>
<name>A0A1T4MJW8_9FIRM</name>
<feature type="transmembrane region" description="Helical" evidence="1">
    <location>
        <begin position="311"/>
        <end position="332"/>
    </location>
</feature>
<dbReference type="RefSeq" id="WP_078711696.1">
    <property type="nucleotide sequence ID" value="NZ_FUWY01000003.1"/>
</dbReference>
<organism evidence="2 3">
    <name type="scientific">Anaerorhabdus furcosa</name>
    <dbReference type="NCBI Taxonomy" id="118967"/>
    <lineage>
        <taxon>Bacteria</taxon>
        <taxon>Bacillati</taxon>
        <taxon>Bacillota</taxon>
        <taxon>Erysipelotrichia</taxon>
        <taxon>Erysipelotrichales</taxon>
        <taxon>Erysipelotrichaceae</taxon>
        <taxon>Anaerorhabdus</taxon>
    </lineage>
</organism>
<keyword evidence="1" id="KW-0472">Membrane</keyword>
<dbReference type="Proteomes" id="UP000243297">
    <property type="component" value="Unassembled WGS sequence"/>
</dbReference>
<sequence>MAYYIEIGNTQYKIVDATFKKNQIKIDSFKTVYSLMDQDNLHQIVTELQDKKVKKATVIANNTSAFYRELKVPVLDDNKTVQIIRNELQASQTINQDMLIDFVDIGLSKEENLRKILVCGLPVSLVGSYEKLLKDVKCKKARTIEVGNRALFNYLSNTSIKDNTQPYITLEIINGLLKVFLFDEQKFVLLRSARISFDDYEGLVSTIKEEISLMQQFQLTRHYQSKIEAVYLFGDYNGINKLISDLSLTVPMQIAVLPALSNLEAPEDFNYLSYIHVLGSLVGNPKNLNFDKLYDEFQKDAKAMDPNKKKLLITSIVAGVVLVGVYGGLFYLNETLKKDIEAEKTFTTNEELLTKVAKVLEEESMINAYATIGTEIDGAQANLDLIPYVNQYVMDVIYGYEGASVQDFSLEQGIFSIVVQTTDSHIPTYFADHLRNSGIFESVDFYGMQYSDKDNNYTFNVIATMERSE</sequence>
<accession>A0A1T4MJW8</accession>
<dbReference type="STRING" id="118967.SAMN02745191_1288"/>
<dbReference type="EMBL" id="FUWY01000003">
    <property type="protein sequence ID" value="SJZ67329.1"/>
    <property type="molecule type" value="Genomic_DNA"/>
</dbReference>
<protein>
    <recommendedName>
        <fullName evidence="4">Type IV pilus assembly protein PilM</fullName>
    </recommendedName>
</protein>
<evidence type="ECO:0008006" key="4">
    <source>
        <dbReference type="Google" id="ProtNLM"/>
    </source>
</evidence>
<keyword evidence="1" id="KW-0812">Transmembrane</keyword>
<dbReference type="Gene3D" id="3.30.420.40">
    <property type="match status" value="2"/>
</dbReference>
<evidence type="ECO:0000313" key="3">
    <source>
        <dbReference type="Proteomes" id="UP000243297"/>
    </source>
</evidence>
<dbReference type="Gene3D" id="3.30.1490.300">
    <property type="match status" value="1"/>
</dbReference>
<evidence type="ECO:0000313" key="2">
    <source>
        <dbReference type="EMBL" id="SJZ67329.1"/>
    </source>
</evidence>
<keyword evidence="1" id="KW-1133">Transmembrane helix</keyword>
<dbReference type="AlphaFoldDB" id="A0A1T4MJW8"/>